<evidence type="ECO:0000259" key="5">
    <source>
        <dbReference type="Pfam" id="PF01011"/>
    </source>
</evidence>
<name>A0A382BK68_9ZZZZ</name>
<dbReference type="GO" id="GO:0016491">
    <property type="term" value="F:oxidoreductase activity"/>
    <property type="evidence" value="ECO:0007669"/>
    <property type="project" value="UniProtKB-KW"/>
</dbReference>
<organism evidence="6">
    <name type="scientific">marine metagenome</name>
    <dbReference type="NCBI Taxonomy" id="408172"/>
    <lineage>
        <taxon>unclassified sequences</taxon>
        <taxon>metagenomes</taxon>
        <taxon>ecological metagenomes</taxon>
    </lineage>
</organism>
<proteinExistence type="inferred from homology"/>
<dbReference type="InterPro" id="IPR002372">
    <property type="entry name" value="PQQ_rpt_dom"/>
</dbReference>
<gene>
    <name evidence="6" type="ORF">METZ01_LOCUS166795</name>
</gene>
<comment type="similarity">
    <text evidence="2">Belongs to the bacterial PQQ dehydrogenase family.</text>
</comment>
<evidence type="ECO:0000313" key="6">
    <source>
        <dbReference type="EMBL" id="SVB13941.1"/>
    </source>
</evidence>
<dbReference type="AlphaFoldDB" id="A0A382BK68"/>
<evidence type="ECO:0000256" key="1">
    <source>
        <dbReference type="ARBA" id="ARBA00001931"/>
    </source>
</evidence>
<evidence type="ECO:0000256" key="4">
    <source>
        <dbReference type="SAM" id="MobiDB-lite"/>
    </source>
</evidence>
<dbReference type="EMBL" id="UINC01030100">
    <property type="protein sequence ID" value="SVB13941.1"/>
    <property type="molecule type" value="Genomic_DNA"/>
</dbReference>
<keyword evidence="3" id="KW-0560">Oxidoreductase</keyword>
<dbReference type="Gene3D" id="2.140.10.10">
    <property type="entry name" value="Quinoprotein alcohol dehydrogenase-like superfamily"/>
    <property type="match status" value="1"/>
</dbReference>
<sequence>VRSTLSLALIALWIFPTAIQAQFGAPEGQWPHYGGDLGATQYAALSGIDQNNVDQLGIAWRWSSPDIALAADGLAPEVGRFPVTPIMVDGVLYVRTALSQVAAIDAATGEQLWVFDPKSYEVGRPVNLGFNTRGVAHWSDGNESRVFVATGDSHLWSINAETGTPDPAFGGGGTVDLIEGLRRATPRGSYQVMSPPLVVGEVVVVGSSISDGPRNMTAPPGDIRGFDVRNGRELWVFHTVPQAGEVGNETWEDDSWEYTGNTNVWSIMSADPELGLVYLPIGTPTNDWYGGHRPGDNLFAESLVAIDASTGRRVWHFQVVHHGLWDYDLPAAPTLVDIRVDGRRIPAVVQVTKQGFAFVFDRATGEPVWPIEERPVPASTVPGEQSSPTQPFPTKPPAFERQGISVDELIDFSPELRAEAEEILARFDYGGLYHPPSERGTVSLPGWAGGANWYG</sequence>
<dbReference type="PANTHER" id="PTHR32303">
    <property type="entry name" value="QUINOPROTEIN ALCOHOL DEHYDROGENASE (CYTOCHROME C)"/>
    <property type="match status" value="1"/>
</dbReference>
<comment type="cofactor">
    <cofactor evidence="1">
        <name>pyrroloquinoline quinone</name>
        <dbReference type="ChEBI" id="CHEBI:58442"/>
    </cofactor>
</comment>
<feature type="region of interest" description="Disordered" evidence="4">
    <location>
        <begin position="376"/>
        <end position="399"/>
    </location>
</feature>
<dbReference type="PANTHER" id="PTHR32303:SF4">
    <property type="entry name" value="QUINOPROTEIN GLUCOSE DEHYDROGENASE"/>
    <property type="match status" value="1"/>
</dbReference>
<feature type="domain" description="Pyrrolo-quinoline quinone repeat" evidence="5">
    <location>
        <begin position="30"/>
        <end position="455"/>
    </location>
</feature>
<dbReference type="InterPro" id="IPR018391">
    <property type="entry name" value="PQQ_b-propeller_rpt"/>
</dbReference>
<dbReference type="Pfam" id="PF01011">
    <property type="entry name" value="PQQ"/>
    <property type="match status" value="1"/>
</dbReference>
<dbReference type="InterPro" id="IPR011047">
    <property type="entry name" value="Quinoprotein_ADH-like_sf"/>
</dbReference>
<evidence type="ECO:0000256" key="3">
    <source>
        <dbReference type="ARBA" id="ARBA00023002"/>
    </source>
</evidence>
<dbReference type="SMART" id="SM00564">
    <property type="entry name" value="PQQ"/>
    <property type="match status" value="4"/>
</dbReference>
<reference evidence="6" key="1">
    <citation type="submission" date="2018-05" db="EMBL/GenBank/DDBJ databases">
        <authorList>
            <person name="Lanie J.A."/>
            <person name="Ng W.-L."/>
            <person name="Kazmierczak K.M."/>
            <person name="Andrzejewski T.M."/>
            <person name="Davidsen T.M."/>
            <person name="Wayne K.J."/>
            <person name="Tettelin H."/>
            <person name="Glass J.I."/>
            <person name="Rusch D."/>
            <person name="Podicherti R."/>
            <person name="Tsui H.-C.T."/>
            <person name="Winkler M.E."/>
        </authorList>
    </citation>
    <scope>NUCLEOTIDE SEQUENCE</scope>
</reference>
<dbReference type="SUPFAM" id="SSF50998">
    <property type="entry name" value="Quinoprotein alcohol dehydrogenase-like"/>
    <property type="match status" value="1"/>
</dbReference>
<feature type="non-terminal residue" evidence="6">
    <location>
        <position position="1"/>
    </location>
</feature>
<accession>A0A382BK68</accession>
<protein>
    <recommendedName>
        <fullName evidence="5">Pyrrolo-quinoline quinone repeat domain-containing protein</fullName>
    </recommendedName>
</protein>
<evidence type="ECO:0000256" key="2">
    <source>
        <dbReference type="ARBA" id="ARBA00008156"/>
    </source>
</evidence>
<feature type="non-terminal residue" evidence="6">
    <location>
        <position position="455"/>
    </location>
</feature>